<dbReference type="InterPro" id="IPR003835">
    <property type="entry name" value="Glyco_trans_19"/>
</dbReference>
<dbReference type="GO" id="GO:0005543">
    <property type="term" value="F:phospholipid binding"/>
    <property type="evidence" value="ECO:0007669"/>
    <property type="project" value="TreeGrafter"/>
</dbReference>
<dbReference type="Pfam" id="PF02684">
    <property type="entry name" value="LpxB"/>
    <property type="match status" value="1"/>
</dbReference>
<evidence type="ECO:0000256" key="2">
    <source>
        <dbReference type="ARBA" id="ARBA00012687"/>
    </source>
</evidence>
<evidence type="ECO:0000256" key="7">
    <source>
        <dbReference type="ARBA" id="ARBA00022679"/>
    </source>
</evidence>
<reference evidence="12" key="1">
    <citation type="journal article" date="2013" name="Proc. Natl. Acad. Sci. U.S.A.">
        <title>Improving the coverage of the cyanobacterial phylum using diversity-driven genome sequencing.</title>
        <authorList>
            <person name="Shih P.M."/>
            <person name="Wu D."/>
            <person name="Latifi A."/>
            <person name="Axen S.D."/>
            <person name="Fewer D.P."/>
            <person name="Talla E."/>
            <person name="Calteau A."/>
            <person name="Cai F."/>
            <person name="Tandeau de Marsac N."/>
            <person name="Rippka R."/>
            <person name="Herdman M."/>
            <person name="Sivonen K."/>
            <person name="Coursin T."/>
            <person name="Laurent T."/>
            <person name="Goodwin L."/>
            <person name="Nolan M."/>
            <person name="Davenport K.W."/>
            <person name="Han C.S."/>
            <person name="Rubin E.M."/>
            <person name="Eisen J.A."/>
            <person name="Woyke T."/>
            <person name="Gugger M."/>
            <person name="Kerfeld C.A."/>
        </authorList>
    </citation>
    <scope>NUCLEOTIDE SEQUENCE [LARGE SCALE GENOMIC DNA]</scope>
    <source>
        <strain evidence="12">ATCC 29140 / PCC 7202</strain>
    </source>
</reference>
<dbReference type="GO" id="GO:0008915">
    <property type="term" value="F:lipid-A-disaccharide synthase activity"/>
    <property type="evidence" value="ECO:0007669"/>
    <property type="project" value="UniProtKB-UniRule"/>
</dbReference>
<keyword evidence="12" id="KW-1185">Reference proteome</keyword>
<dbReference type="BioCyc" id="CSTA292563:G1353-875-MONOMER"/>
<gene>
    <name evidence="11" type="ordered locus">Cyast_0868</name>
</gene>
<protein>
    <recommendedName>
        <fullName evidence="3 10">Lipid-A-disaccharide synthase</fullName>
        <ecNumber evidence="2 10">2.4.1.182</ecNumber>
    </recommendedName>
</protein>
<dbReference type="SUPFAM" id="SSF53756">
    <property type="entry name" value="UDP-Glycosyltransferase/glycogen phosphorylase"/>
    <property type="match status" value="1"/>
</dbReference>
<comment type="catalytic activity">
    <reaction evidence="9">
        <text>a lipid X + a UDP-2-N,3-O-bis[(3R)-3-hydroxyacyl]-alpha-D-glucosamine = a lipid A disaccharide + UDP + H(+)</text>
        <dbReference type="Rhea" id="RHEA:67828"/>
        <dbReference type="ChEBI" id="CHEBI:15378"/>
        <dbReference type="ChEBI" id="CHEBI:58223"/>
        <dbReference type="ChEBI" id="CHEBI:137748"/>
        <dbReference type="ChEBI" id="CHEBI:176338"/>
        <dbReference type="ChEBI" id="CHEBI:176343"/>
        <dbReference type="EC" id="2.4.1.182"/>
    </reaction>
</comment>
<evidence type="ECO:0000256" key="4">
    <source>
        <dbReference type="ARBA" id="ARBA00022516"/>
    </source>
</evidence>
<evidence type="ECO:0000256" key="6">
    <source>
        <dbReference type="ARBA" id="ARBA00022676"/>
    </source>
</evidence>
<keyword evidence="4" id="KW-0444">Lipid biosynthesis</keyword>
<evidence type="ECO:0000256" key="1">
    <source>
        <dbReference type="ARBA" id="ARBA00002056"/>
    </source>
</evidence>
<dbReference type="STRING" id="292563.Cyast_0868"/>
<keyword evidence="5" id="KW-0441">Lipid A biosynthesis</keyword>
<dbReference type="Proteomes" id="UP000010483">
    <property type="component" value="Chromosome"/>
</dbReference>
<evidence type="ECO:0000256" key="9">
    <source>
        <dbReference type="ARBA" id="ARBA00048975"/>
    </source>
</evidence>
<dbReference type="EMBL" id="CP003940">
    <property type="protein sequence ID" value="AFZ46840.1"/>
    <property type="molecule type" value="Genomic_DNA"/>
</dbReference>
<dbReference type="KEGG" id="csn:Cyast_0868"/>
<keyword evidence="8" id="KW-0443">Lipid metabolism</keyword>
<name>K9YKC0_CYASC</name>
<keyword evidence="6 11" id="KW-0328">Glycosyltransferase</keyword>
<evidence type="ECO:0000256" key="5">
    <source>
        <dbReference type="ARBA" id="ARBA00022556"/>
    </source>
</evidence>
<proteinExistence type="predicted"/>
<dbReference type="eggNOG" id="COG0763">
    <property type="taxonomic scope" value="Bacteria"/>
</dbReference>
<evidence type="ECO:0000256" key="10">
    <source>
        <dbReference type="NCBIfam" id="TIGR00215"/>
    </source>
</evidence>
<dbReference type="NCBIfam" id="TIGR00215">
    <property type="entry name" value="lpxB"/>
    <property type="match status" value="1"/>
</dbReference>
<evidence type="ECO:0000313" key="12">
    <source>
        <dbReference type="Proteomes" id="UP000010483"/>
    </source>
</evidence>
<dbReference type="PATRIC" id="fig|292563.3.peg.912"/>
<evidence type="ECO:0000256" key="3">
    <source>
        <dbReference type="ARBA" id="ARBA00020902"/>
    </source>
</evidence>
<evidence type="ECO:0000256" key="8">
    <source>
        <dbReference type="ARBA" id="ARBA00023098"/>
    </source>
</evidence>
<accession>K9YKC0</accession>
<dbReference type="PANTHER" id="PTHR30372:SF4">
    <property type="entry name" value="LIPID-A-DISACCHARIDE SYNTHASE, MITOCHONDRIAL-RELATED"/>
    <property type="match status" value="1"/>
</dbReference>
<dbReference type="GO" id="GO:0009245">
    <property type="term" value="P:lipid A biosynthetic process"/>
    <property type="evidence" value="ECO:0007669"/>
    <property type="project" value="UniProtKB-UniRule"/>
</dbReference>
<dbReference type="HOGENOM" id="CLU_036577_3_0_3"/>
<dbReference type="GO" id="GO:0016020">
    <property type="term" value="C:membrane"/>
    <property type="evidence" value="ECO:0007669"/>
    <property type="project" value="GOC"/>
</dbReference>
<dbReference type="AlphaFoldDB" id="K9YKC0"/>
<evidence type="ECO:0000313" key="11">
    <source>
        <dbReference type="EMBL" id="AFZ46840.1"/>
    </source>
</evidence>
<dbReference type="PANTHER" id="PTHR30372">
    <property type="entry name" value="LIPID-A-DISACCHARIDE SYNTHASE"/>
    <property type="match status" value="1"/>
</dbReference>
<keyword evidence="7 11" id="KW-0808">Transferase</keyword>
<dbReference type="EC" id="2.4.1.182" evidence="2 10"/>
<comment type="function">
    <text evidence="1">Condensation of UDP-2,3-diacylglucosamine and 2,3-diacylglucosamine-1-phosphate to form lipid A disaccharide, a precursor of lipid A, a phosphorylated glycolipid that anchors the lipopolysaccharide to the outer membrane of the cell.</text>
</comment>
<organism evidence="11 12">
    <name type="scientific">Cyanobacterium stanieri (strain ATCC 29140 / PCC 7202)</name>
    <dbReference type="NCBI Taxonomy" id="292563"/>
    <lineage>
        <taxon>Bacteria</taxon>
        <taxon>Bacillati</taxon>
        <taxon>Cyanobacteriota</taxon>
        <taxon>Cyanophyceae</taxon>
        <taxon>Oscillatoriophycideae</taxon>
        <taxon>Chroococcales</taxon>
        <taxon>Geminocystaceae</taxon>
        <taxon>Cyanobacterium</taxon>
    </lineage>
</organism>
<sequence length="390" mass="43822">MRIFVSTGEVSGDLQGSILVESLWRLGKSLDMEMEISGLGGQKMVTAGVNLIADTTAIGSVGLLESLPFIIPTWRVQRRAKKYLRENLPDVVVLIDYLGPNLSIGSFLKQNFPDIPIIWYIAPQFWVWTPMEQNVNQLVNVTDRLLAIFPQEARFYQEKGVSSTYVGHPLLEKFDNPLSRDEARNRLGLGSDQRAIALIPASRKQELKYLLPVMLESAQKITQKLDNVKFFLPVSLPKYRTQIESMIHKSGLDITLYEGNSIDLFPALDLAISKSGTVNLELALLKIPQVVIYKVNPFTIWVGRKFLNFSIPYMSMANLILMEDIVPELLQEEATVDNIVSESLDLILNGDRQELTQTNYQRMIDSLNNGNPGISASEKAAQEIINIVQL</sequence>